<sequence>QLTSDKYYENLRIYCIRTYATLGKHSLSLTRSRRIRARPCTHLCSAPYAMSESIRASPYEPGLYFVSPEPGTTLQSIGSQQWQVGTRYRLEKVLGYGSFSCVCLATDTQTGEKVALKWIGDVLQSPDQAKRVLREVSILRRLRHPNLVGLRDCFLRPAATGQCRLVGGKLVSLSVDMYIAMEYAECGDLFHLRGQLSGEEVRSLMRQMLQCLRYVHSMHVWHRDVKSQNVFLTRHPVTGKRVPKVGDFGSARSAIPEGYHWAEQAPSHQLQPIQLAPARSLAQPAAIDAQESLASPLHPSSSFRRMQEGVQAEDLYVQYQTSTPEPGAAGGGGAAARSGFKAPLTRVVATPCYRAPEVVMSRGGYSSAIDMWSMGCIFGELLQRISHVGGAATPALQVAPLFAIHGMPRTPDEGDRFAEPGSVSCGVTRRELQALFDVIGTPSWADVDKVQSPAWRRYLANLPGKAPSLYRRFADAGECAIDLLARMLAFDPARRCSAEEALAHEFFAGDDDEEDGDVAMAEEGQAEEATTCRHGAARIIGQGPSPWHDAYPGRVLALLEEELSSIEPGGMSAAGGERCARLRAMLEEEATAISAAAREPCGACAGGEESEAGGPARPVSAQAGR</sequence>
<dbReference type="InterPro" id="IPR008271">
    <property type="entry name" value="Ser/Thr_kinase_AS"/>
</dbReference>
<organism evidence="8">
    <name type="scientific">Auxenochlorella protothecoides</name>
    <name type="common">Green microalga</name>
    <name type="synonym">Chlorella protothecoides</name>
    <dbReference type="NCBI Taxonomy" id="3075"/>
    <lineage>
        <taxon>Eukaryota</taxon>
        <taxon>Viridiplantae</taxon>
        <taxon>Chlorophyta</taxon>
        <taxon>core chlorophytes</taxon>
        <taxon>Trebouxiophyceae</taxon>
        <taxon>Chlorellales</taxon>
        <taxon>Chlorellaceae</taxon>
        <taxon>Auxenochlorella</taxon>
    </lineage>
</organism>
<keyword evidence="4 5" id="KW-0067">ATP-binding</keyword>
<dbReference type="InterPro" id="IPR000719">
    <property type="entry name" value="Prot_kinase_dom"/>
</dbReference>
<dbReference type="PANTHER" id="PTHR24055">
    <property type="entry name" value="MITOGEN-ACTIVATED PROTEIN KINASE"/>
    <property type="match status" value="1"/>
</dbReference>
<feature type="compositionally biased region" description="Low complexity" evidence="6">
    <location>
        <begin position="603"/>
        <end position="617"/>
    </location>
</feature>
<keyword evidence="3" id="KW-0418">Kinase</keyword>
<name>A0A1D2AG22_AUXPR</name>
<dbReference type="GO" id="GO:0005524">
    <property type="term" value="F:ATP binding"/>
    <property type="evidence" value="ECO:0007669"/>
    <property type="project" value="UniProtKB-UniRule"/>
</dbReference>
<evidence type="ECO:0000256" key="1">
    <source>
        <dbReference type="ARBA" id="ARBA00022679"/>
    </source>
</evidence>
<dbReference type="PROSITE" id="PS50011">
    <property type="entry name" value="PROTEIN_KINASE_DOM"/>
    <property type="match status" value="1"/>
</dbReference>
<evidence type="ECO:0000256" key="2">
    <source>
        <dbReference type="ARBA" id="ARBA00022741"/>
    </source>
</evidence>
<proteinExistence type="predicted"/>
<dbReference type="InterPro" id="IPR011009">
    <property type="entry name" value="Kinase-like_dom_sf"/>
</dbReference>
<gene>
    <name evidence="8" type="ORF">g.19257</name>
</gene>
<accession>A0A1D2AG22</accession>
<evidence type="ECO:0000256" key="3">
    <source>
        <dbReference type="ARBA" id="ARBA00022777"/>
    </source>
</evidence>
<dbReference type="Gene3D" id="1.10.510.10">
    <property type="entry name" value="Transferase(Phosphotransferase) domain 1"/>
    <property type="match status" value="1"/>
</dbReference>
<evidence type="ECO:0000259" key="7">
    <source>
        <dbReference type="PROSITE" id="PS50011"/>
    </source>
</evidence>
<dbReference type="AlphaFoldDB" id="A0A1D2AG22"/>
<keyword evidence="2 5" id="KW-0547">Nucleotide-binding</keyword>
<reference evidence="8" key="1">
    <citation type="submission" date="2015-08" db="EMBL/GenBank/DDBJ databases">
        <authorList>
            <person name="Babu N.S."/>
            <person name="Beckwith C.J."/>
            <person name="Beseler K.G."/>
            <person name="Brison A."/>
            <person name="Carone J.V."/>
            <person name="Caskin T.P."/>
            <person name="Diamond M."/>
            <person name="Durham M.E."/>
            <person name="Foxe J.M."/>
            <person name="Go M."/>
            <person name="Henderson B.A."/>
            <person name="Jones I.B."/>
            <person name="McGettigan J.A."/>
            <person name="Micheletti S.J."/>
            <person name="Nasrallah M.E."/>
            <person name="Ortiz D."/>
            <person name="Piller C.R."/>
            <person name="Privatt S.R."/>
            <person name="Schneider S.L."/>
            <person name="Sharp S."/>
            <person name="Smith T.C."/>
            <person name="Stanton J.D."/>
            <person name="Ullery H.E."/>
            <person name="Wilson R.J."/>
            <person name="Serrano M.G."/>
            <person name="Buck G."/>
            <person name="Lee V."/>
            <person name="Wang Y."/>
            <person name="Carvalho R."/>
            <person name="Voegtly L."/>
            <person name="Shi R."/>
            <person name="Duckworth R."/>
            <person name="Johnson A."/>
            <person name="Loviza R."/>
            <person name="Walstead R."/>
            <person name="Shah Z."/>
            <person name="Kiflezghi M."/>
            <person name="Wade K."/>
            <person name="Ball S.L."/>
            <person name="Bradley K.W."/>
            <person name="Asai D.J."/>
            <person name="Bowman C.A."/>
            <person name="Russell D.A."/>
            <person name="Pope W.H."/>
            <person name="Jacobs-Sera D."/>
            <person name="Hendrix R.W."/>
            <person name="Hatfull G.F."/>
        </authorList>
    </citation>
    <scope>NUCLEOTIDE SEQUENCE</scope>
</reference>
<dbReference type="Pfam" id="PF00069">
    <property type="entry name" value="Pkinase"/>
    <property type="match status" value="2"/>
</dbReference>
<protein>
    <recommendedName>
        <fullName evidence="7">Protein kinase domain-containing protein</fullName>
    </recommendedName>
</protein>
<dbReference type="GO" id="GO:0004672">
    <property type="term" value="F:protein kinase activity"/>
    <property type="evidence" value="ECO:0007669"/>
    <property type="project" value="InterPro"/>
</dbReference>
<dbReference type="InterPro" id="IPR050117">
    <property type="entry name" value="MAPK"/>
</dbReference>
<dbReference type="SMART" id="SM00220">
    <property type="entry name" value="S_TKc"/>
    <property type="match status" value="1"/>
</dbReference>
<feature type="region of interest" description="Disordered" evidence="6">
    <location>
        <begin position="603"/>
        <end position="625"/>
    </location>
</feature>
<evidence type="ECO:0000256" key="6">
    <source>
        <dbReference type="SAM" id="MobiDB-lite"/>
    </source>
</evidence>
<feature type="binding site" evidence="5">
    <location>
        <position position="117"/>
    </location>
    <ligand>
        <name>ATP</name>
        <dbReference type="ChEBI" id="CHEBI:30616"/>
    </ligand>
</feature>
<dbReference type="InterPro" id="IPR017441">
    <property type="entry name" value="Protein_kinase_ATP_BS"/>
</dbReference>
<dbReference type="PROSITE" id="PS00107">
    <property type="entry name" value="PROTEIN_KINASE_ATP"/>
    <property type="match status" value="1"/>
</dbReference>
<feature type="domain" description="Protein kinase" evidence="7">
    <location>
        <begin position="88"/>
        <end position="507"/>
    </location>
</feature>
<dbReference type="EMBL" id="GDKF01000757">
    <property type="protein sequence ID" value="JAT77865.1"/>
    <property type="molecule type" value="Transcribed_RNA"/>
</dbReference>
<evidence type="ECO:0000256" key="5">
    <source>
        <dbReference type="PROSITE-ProRule" id="PRU10141"/>
    </source>
</evidence>
<evidence type="ECO:0000313" key="8">
    <source>
        <dbReference type="EMBL" id="JAT77865.1"/>
    </source>
</evidence>
<evidence type="ECO:0000256" key="4">
    <source>
        <dbReference type="ARBA" id="ARBA00022840"/>
    </source>
</evidence>
<dbReference type="SUPFAM" id="SSF56112">
    <property type="entry name" value="Protein kinase-like (PK-like)"/>
    <property type="match status" value="1"/>
</dbReference>
<dbReference type="Gene3D" id="3.30.200.20">
    <property type="entry name" value="Phosphorylase Kinase, domain 1"/>
    <property type="match status" value="1"/>
</dbReference>
<feature type="non-terminal residue" evidence="8">
    <location>
        <position position="625"/>
    </location>
</feature>
<keyword evidence="1" id="KW-0808">Transferase</keyword>
<dbReference type="PROSITE" id="PS00108">
    <property type="entry name" value="PROTEIN_KINASE_ST"/>
    <property type="match status" value="1"/>
</dbReference>
<feature type="non-terminal residue" evidence="8">
    <location>
        <position position="1"/>
    </location>
</feature>